<keyword evidence="2" id="KW-1185">Reference proteome</keyword>
<protein>
    <submittedName>
        <fullName evidence="1">Uncharacterized protein</fullName>
    </submittedName>
</protein>
<dbReference type="Proteomes" id="UP000765509">
    <property type="component" value="Unassembled WGS sequence"/>
</dbReference>
<organism evidence="1 2">
    <name type="scientific">Austropuccinia psidii MF-1</name>
    <dbReference type="NCBI Taxonomy" id="1389203"/>
    <lineage>
        <taxon>Eukaryota</taxon>
        <taxon>Fungi</taxon>
        <taxon>Dikarya</taxon>
        <taxon>Basidiomycota</taxon>
        <taxon>Pucciniomycotina</taxon>
        <taxon>Pucciniomycetes</taxon>
        <taxon>Pucciniales</taxon>
        <taxon>Sphaerophragmiaceae</taxon>
        <taxon>Austropuccinia</taxon>
    </lineage>
</organism>
<dbReference type="AlphaFoldDB" id="A0A9Q3BB17"/>
<proteinExistence type="predicted"/>
<evidence type="ECO:0000313" key="1">
    <source>
        <dbReference type="EMBL" id="MBW0461751.1"/>
    </source>
</evidence>
<accession>A0A9Q3BB17</accession>
<reference evidence="1" key="1">
    <citation type="submission" date="2021-03" db="EMBL/GenBank/DDBJ databases">
        <title>Draft genome sequence of rust myrtle Austropuccinia psidii MF-1, a brazilian biotype.</title>
        <authorList>
            <person name="Quecine M.C."/>
            <person name="Pachon D.M.R."/>
            <person name="Bonatelli M.L."/>
            <person name="Correr F.H."/>
            <person name="Franceschini L.M."/>
            <person name="Leite T.F."/>
            <person name="Margarido G.R.A."/>
            <person name="Almeida C.A."/>
            <person name="Ferrarezi J.A."/>
            <person name="Labate C.A."/>
        </authorList>
    </citation>
    <scope>NUCLEOTIDE SEQUENCE</scope>
    <source>
        <strain evidence="1">MF-1</strain>
    </source>
</reference>
<gene>
    <name evidence="1" type="ORF">O181_001466</name>
</gene>
<sequence length="87" mass="9574">MVTGSIYIPSKLSSINNKQGSERARSQPGQLVPTSIYHMSCTALLYSYRSDCHIVFISNSLQSTVPIHHPSIPGKTYFILQAASEMS</sequence>
<name>A0A9Q3BB17_9BASI</name>
<comment type="caution">
    <text evidence="1">The sequence shown here is derived from an EMBL/GenBank/DDBJ whole genome shotgun (WGS) entry which is preliminary data.</text>
</comment>
<dbReference type="EMBL" id="AVOT02000215">
    <property type="protein sequence ID" value="MBW0461751.1"/>
    <property type="molecule type" value="Genomic_DNA"/>
</dbReference>
<evidence type="ECO:0000313" key="2">
    <source>
        <dbReference type="Proteomes" id="UP000765509"/>
    </source>
</evidence>